<dbReference type="SMR" id="A0A0F7XAU4"/>
<evidence type="ECO:0000256" key="5">
    <source>
        <dbReference type="HAMAP-Rule" id="MF_01326"/>
    </source>
</evidence>
<feature type="domain" description="KOW" evidence="7">
    <location>
        <begin position="5"/>
        <end position="32"/>
    </location>
</feature>
<dbReference type="GO" id="GO:0003735">
    <property type="term" value="F:structural constituent of ribosome"/>
    <property type="evidence" value="ECO:0007669"/>
    <property type="project" value="InterPro"/>
</dbReference>
<evidence type="ECO:0000256" key="3">
    <source>
        <dbReference type="ARBA" id="ARBA00023274"/>
    </source>
</evidence>
<dbReference type="EMBL" id="LN847245">
    <property type="protein sequence ID" value="CRI51809.1"/>
    <property type="molecule type" value="Genomic_DNA"/>
</dbReference>
<evidence type="ECO:0000256" key="4">
    <source>
        <dbReference type="ARBA" id="ARBA00035206"/>
    </source>
</evidence>
<dbReference type="GeneID" id="45050686"/>
<organism evidence="15">
    <name type="scientific">Chlamydia pneumoniae</name>
    <name type="common">Chlamydophila pneumoniae</name>
    <dbReference type="NCBI Taxonomy" id="83558"/>
    <lineage>
        <taxon>Bacteria</taxon>
        <taxon>Pseudomonadati</taxon>
        <taxon>Chlamydiota</taxon>
        <taxon>Chlamydiia</taxon>
        <taxon>Chlamydiales</taxon>
        <taxon>Chlamydiaceae</taxon>
        <taxon>Chlamydia/Chlamydophila group</taxon>
        <taxon>Chlamydia</taxon>
    </lineage>
</organism>
<dbReference type="EMBL" id="LN847190">
    <property type="protein sequence ID" value="CRI43891.1"/>
    <property type="molecule type" value="Genomic_DNA"/>
</dbReference>
<dbReference type="GO" id="GO:0005840">
    <property type="term" value="C:ribosome"/>
    <property type="evidence" value="ECO:0007669"/>
    <property type="project" value="UniProtKB-KW"/>
</dbReference>
<evidence type="ECO:0000313" key="18">
    <source>
        <dbReference type="EMBL" id="CRI53349.1"/>
    </source>
</evidence>
<evidence type="ECO:0000313" key="10">
    <source>
        <dbReference type="EMBL" id="CRI41662.1"/>
    </source>
</evidence>
<dbReference type="InterPro" id="IPR014722">
    <property type="entry name" value="Rib_uL2_dom2"/>
</dbReference>
<dbReference type="HAMAP" id="MF_01326_B">
    <property type="entry name" value="Ribosomal_uL24_B"/>
    <property type="match status" value="1"/>
</dbReference>
<dbReference type="EMBL" id="LN847004">
    <property type="protein sequence ID" value="CRI40534.1"/>
    <property type="molecule type" value="Genomic_DNA"/>
</dbReference>
<dbReference type="OrthoDB" id="9807419at2"/>
<evidence type="ECO:0000313" key="8">
    <source>
        <dbReference type="EMBL" id="CRI38271.1"/>
    </source>
</evidence>
<dbReference type="PANTHER" id="PTHR12903">
    <property type="entry name" value="MITOCHONDRIAL RIBOSOMAL PROTEIN L24"/>
    <property type="match status" value="1"/>
</dbReference>
<dbReference type="CDD" id="cd06089">
    <property type="entry name" value="KOW_RPL26"/>
    <property type="match status" value="1"/>
</dbReference>
<dbReference type="NCBIfam" id="TIGR01079">
    <property type="entry name" value="rplX_bact"/>
    <property type="match status" value="1"/>
</dbReference>
<dbReference type="InterPro" id="IPR057264">
    <property type="entry name" value="Ribosomal_uL24_C"/>
</dbReference>
<dbReference type="EMBL" id="LN847051">
    <property type="protein sequence ID" value="CRI42756.1"/>
    <property type="molecule type" value="Genomic_DNA"/>
</dbReference>
<comment type="function">
    <text evidence="5">One of the proteins that surrounds the polypeptide exit tunnel on the outside of the subunit.</text>
</comment>
<name>A0A0F7XAU4_CHLPN</name>
<evidence type="ECO:0000256" key="1">
    <source>
        <dbReference type="ARBA" id="ARBA00010618"/>
    </source>
</evidence>
<evidence type="ECO:0000313" key="16">
    <source>
        <dbReference type="EMBL" id="CRI50682.1"/>
    </source>
</evidence>
<dbReference type="EMBL" id="LN847235">
    <property type="protein sequence ID" value="CRI47260.1"/>
    <property type="molecule type" value="Genomic_DNA"/>
</dbReference>
<dbReference type="SMART" id="SM00739">
    <property type="entry name" value="KOW"/>
    <property type="match status" value="1"/>
</dbReference>
<comment type="subunit">
    <text evidence="5">Part of the 50S ribosomal subunit.</text>
</comment>
<dbReference type="EMBL" id="LN846999">
    <property type="protein sequence ID" value="CRI38271.1"/>
    <property type="molecule type" value="Genomic_DNA"/>
</dbReference>
<dbReference type="SUPFAM" id="SSF50104">
    <property type="entry name" value="Translation proteins SH3-like domain"/>
    <property type="match status" value="1"/>
</dbReference>
<comment type="function">
    <text evidence="5">One of two assembly initiator proteins, it binds directly to the 5'-end of the 23S rRNA, where it nucleates assembly of the 50S subunit.</text>
</comment>
<evidence type="ECO:0000256" key="2">
    <source>
        <dbReference type="ARBA" id="ARBA00022980"/>
    </source>
</evidence>
<sequence>MKKQNIRVGDKVFILAGNDKGKEGKVLSLTEDKVVVEGVNVRIKNIKRSQQNPKGKRISIEAPIHISNVRLTIAGEPAKLSVKVTEQGRELWQRRPDGTSQLYRLVRGKKG</sequence>
<evidence type="ECO:0000313" key="13">
    <source>
        <dbReference type="EMBL" id="CRI46130.1"/>
    </source>
</evidence>
<evidence type="ECO:0000256" key="6">
    <source>
        <dbReference type="RuleBase" id="RU003477"/>
    </source>
</evidence>
<keyword evidence="5" id="KW-0694">RNA-binding</keyword>
<dbReference type="EMBL" id="LN847240">
    <property type="protein sequence ID" value="CRI50682.1"/>
    <property type="molecule type" value="Genomic_DNA"/>
</dbReference>
<dbReference type="Pfam" id="PF00467">
    <property type="entry name" value="KOW"/>
    <property type="match status" value="1"/>
</dbReference>
<evidence type="ECO:0000313" key="9">
    <source>
        <dbReference type="EMBL" id="CRI40534.1"/>
    </source>
</evidence>
<evidence type="ECO:0000313" key="12">
    <source>
        <dbReference type="EMBL" id="CRI43891.1"/>
    </source>
</evidence>
<dbReference type="InterPro" id="IPR008991">
    <property type="entry name" value="Translation_prot_SH3-like_sf"/>
</dbReference>
<dbReference type="EMBL" id="LN847254">
    <property type="protein sequence ID" value="CRI53349.1"/>
    <property type="molecule type" value="Genomic_DNA"/>
</dbReference>
<dbReference type="GO" id="GO:0019843">
    <property type="term" value="F:rRNA binding"/>
    <property type="evidence" value="ECO:0007669"/>
    <property type="project" value="UniProtKB-UniRule"/>
</dbReference>
<dbReference type="InterPro" id="IPR041988">
    <property type="entry name" value="Ribosomal_uL24_KOW"/>
</dbReference>
<evidence type="ECO:0000313" key="14">
    <source>
        <dbReference type="EMBL" id="CRI47260.1"/>
    </source>
</evidence>
<dbReference type="AlphaFoldDB" id="A0A0F7XAU4"/>
<dbReference type="InterPro" id="IPR005825">
    <property type="entry name" value="Ribosomal_uL24_CS"/>
</dbReference>
<accession>A0A0F7XAU4</accession>
<dbReference type="EMBL" id="LN847008">
    <property type="protein sequence ID" value="CRI41662.1"/>
    <property type="molecule type" value="Genomic_DNA"/>
</dbReference>
<keyword evidence="5" id="KW-0699">rRNA-binding</keyword>
<evidence type="ECO:0000313" key="15">
    <source>
        <dbReference type="EMBL" id="CRI49553.1"/>
    </source>
</evidence>
<dbReference type="EMBL" id="LN847244">
    <property type="protein sequence ID" value="CRI49553.1"/>
    <property type="molecule type" value="Genomic_DNA"/>
</dbReference>
<dbReference type="GO" id="GO:0006412">
    <property type="term" value="P:translation"/>
    <property type="evidence" value="ECO:0007669"/>
    <property type="project" value="UniProtKB-UniRule"/>
</dbReference>
<reference evidence="15" key="1">
    <citation type="submission" date="2015-05" db="EMBL/GenBank/DDBJ databases">
        <authorList>
            <person name="Rattei Thomas"/>
        </authorList>
    </citation>
    <scope>NUCLEOTIDE SEQUENCE</scope>
    <source>
        <strain evidence="8">CV15</strain>
        <strain evidence="9">CWL029c</strain>
        <strain evidence="11">DC9</strain>
        <strain evidence="10">GiD</strain>
        <strain evidence="12">H12</strain>
        <strain evidence="13">MUL2216</strain>
        <strain evidence="14">Panola</strain>
        <strain evidence="16">PB1</strain>
        <strain evidence="15">U1271</strain>
        <strain evidence="17">UZG1</strain>
        <strain evidence="18">Wien2</strain>
        <strain evidence="19">YK41</strain>
    </source>
</reference>
<dbReference type="EMBL" id="LN849043">
    <property type="protein sequence ID" value="CRI73303.1"/>
    <property type="molecule type" value="Genomic_DNA"/>
</dbReference>
<keyword evidence="2 5" id="KW-0689">Ribosomal protein</keyword>
<evidence type="ECO:0000259" key="7">
    <source>
        <dbReference type="SMART" id="SM00739"/>
    </source>
</evidence>
<evidence type="ECO:0000313" key="17">
    <source>
        <dbReference type="EMBL" id="CRI51809.1"/>
    </source>
</evidence>
<dbReference type="InterPro" id="IPR005824">
    <property type="entry name" value="KOW"/>
</dbReference>
<evidence type="ECO:0000313" key="11">
    <source>
        <dbReference type="EMBL" id="CRI42756.1"/>
    </source>
</evidence>
<proteinExistence type="inferred from homology"/>
<dbReference type="RefSeq" id="WP_010883274.1">
    <property type="nucleotide sequence ID" value="NZ_CP160064.1"/>
</dbReference>
<dbReference type="GO" id="GO:1990904">
    <property type="term" value="C:ribonucleoprotein complex"/>
    <property type="evidence" value="ECO:0007669"/>
    <property type="project" value="UniProtKB-KW"/>
</dbReference>
<protein>
    <recommendedName>
        <fullName evidence="4 5">Large ribosomal subunit protein uL24</fullName>
    </recommendedName>
</protein>
<dbReference type="InterPro" id="IPR003256">
    <property type="entry name" value="Ribosomal_uL24"/>
</dbReference>
<dbReference type="Gene3D" id="2.30.30.30">
    <property type="match status" value="1"/>
</dbReference>
<dbReference type="PATRIC" id="fig|83558.13.peg.675"/>
<dbReference type="OMA" id="HWSEAQK"/>
<dbReference type="Pfam" id="PF17136">
    <property type="entry name" value="ribosomal_L24"/>
    <property type="match status" value="1"/>
</dbReference>
<evidence type="ECO:0000313" key="19">
    <source>
        <dbReference type="EMBL" id="CRI73303.1"/>
    </source>
</evidence>
<keyword evidence="3 5" id="KW-0687">Ribonucleoprotein</keyword>
<gene>
    <name evidence="5" type="primary">rplX</name>
    <name evidence="8" type="ORF">BN1224_CV15_C_01040</name>
    <name evidence="11" type="ORF">BN1224_DC9_BU_00810</name>
    <name evidence="10" type="ORF">BN1224_GiD_A_06630</name>
    <name evidence="12" type="ORF">BN1224_H12_EK_00300</name>
    <name evidence="13" type="ORF">BN1224_MUL2216_F_01850</name>
    <name evidence="14" type="ORF">BN1224_Panola_J_00690</name>
    <name evidence="16" type="ORF">BN1224_PB1_B_06510</name>
    <name evidence="15" type="ORF">BN1224_U1271_C_04930</name>
    <name evidence="17" type="ORF">BN1224_UZG1_A_06640</name>
    <name evidence="18" type="ORF">BN1224_Wien2_G_02890</name>
    <name evidence="19" type="ORF">BN1224_YK41_BR_00800</name>
    <name evidence="9" type="ORF">CWL029c_D_01710</name>
</gene>
<dbReference type="PROSITE" id="PS01108">
    <property type="entry name" value="RIBOSOMAL_L24"/>
    <property type="match status" value="1"/>
</dbReference>
<dbReference type="EMBL" id="LN847227">
    <property type="protein sequence ID" value="CRI46130.1"/>
    <property type="molecule type" value="Genomic_DNA"/>
</dbReference>
<comment type="similarity">
    <text evidence="1 5 6">Belongs to the universal ribosomal protein uL24 family.</text>
</comment>